<sequence length="186" mass="20909">MAMDSSSTSPPVLFYHNDGDYYPRSLGPKPDVVPSGVTERKVGPLDKPDMVAVDVINIKEPDFPVYRRKQETDTYVLGTIHPFRKTQRSFFGKFTQEFLLVASDRRSWKILLFGGLNLICIGCLLMWGHSTNSMARCQTGCESTTGLSRAGRGRRPYRIEPQWLMQNGIRTSIFPPEQPGSAPARP</sequence>
<name>A0AAD7W902_9TELE</name>
<evidence type="ECO:0000256" key="6">
    <source>
        <dbReference type="ARBA" id="ARBA00023065"/>
    </source>
</evidence>
<comment type="subcellular location">
    <subcellularLocation>
        <location evidence="1">Endomembrane system</location>
        <topology evidence="1">Multi-pass membrane protein</topology>
    </subcellularLocation>
</comment>
<evidence type="ECO:0000256" key="3">
    <source>
        <dbReference type="ARBA" id="ARBA00022448"/>
    </source>
</evidence>
<accession>A0AAD7W902</accession>
<dbReference type="EMBL" id="JAINUG010000213">
    <property type="protein sequence ID" value="KAJ8387299.1"/>
    <property type="molecule type" value="Genomic_DNA"/>
</dbReference>
<evidence type="ECO:0000256" key="1">
    <source>
        <dbReference type="ARBA" id="ARBA00004127"/>
    </source>
</evidence>
<dbReference type="InterPro" id="IPR052005">
    <property type="entry name" value="CDF_SLC30A"/>
</dbReference>
<organism evidence="8 9">
    <name type="scientific">Aldrovandia affinis</name>
    <dbReference type="NCBI Taxonomy" id="143900"/>
    <lineage>
        <taxon>Eukaryota</taxon>
        <taxon>Metazoa</taxon>
        <taxon>Chordata</taxon>
        <taxon>Craniata</taxon>
        <taxon>Vertebrata</taxon>
        <taxon>Euteleostomi</taxon>
        <taxon>Actinopterygii</taxon>
        <taxon>Neopterygii</taxon>
        <taxon>Teleostei</taxon>
        <taxon>Notacanthiformes</taxon>
        <taxon>Halosauridae</taxon>
        <taxon>Aldrovandia</taxon>
    </lineage>
</organism>
<comment type="similarity">
    <text evidence="2">Belongs to the cation diffusion facilitator (CDF) transporter (TC 2.A.4) family. SLC30A subfamily.</text>
</comment>
<evidence type="ECO:0000313" key="9">
    <source>
        <dbReference type="Proteomes" id="UP001221898"/>
    </source>
</evidence>
<dbReference type="AlphaFoldDB" id="A0AAD7W902"/>
<comment type="caution">
    <text evidence="8">The sequence shown here is derived from an EMBL/GenBank/DDBJ whole genome shotgun (WGS) entry which is preliminary data.</text>
</comment>
<keyword evidence="7" id="KW-0812">Transmembrane</keyword>
<evidence type="ECO:0000256" key="7">
    <source>
        <dbReference type="SAM" id="Phobius"/>
    </source>
</evidence>
<dbReference type="PANTHER" id="PTHR46531">
    <property type="entry name" value="ZINC TRANSPORTER 6"/>
    <property type="match status" value="1"/>
</dbReference>
<dbReference type="Proteomes" id="UP001221898">
    <property type="component" value="Unassembled WGS sequence"/>
</dbReference>
<keyword evidence="3" id="KW-0813">Transport</keyword>
<evidence type="ECO:0000256" key="5">
    <source>
        <dbReference type="ARBA" id="ARBA00022906"/>
    </source>
</evidence>
<keyword evidence="9" id="KW-1185">Reference proteome</keyword>
<keyword evidence="4" id="KW-0862">Zinc</keyword>
<dbReference type="GO" id="GO:0006829">
    <property type="term" value="P:zinc ion transport"/>
    <property type="evidence" value="ECO:0007669"/>
    <property type="project" value="UniProtKB-KW"/>
</dbReference>
<protein>
    <submittedName>
        <fullName evidence="8">Uncharacterized protein</fullName>
    </submittedName>
</protein>
<keyword evidence="6" id="KW-0406">Ion transport</keyword>
<feature type="transmembrane region" description="Helical" evidence="7">
    <location>
        <begin position="110"/>
        <end position="128"/>
    </location>
</feature>
<evidence type="ECO:0000256" key="2">
    <source>
        <dbReference type="ARBA" id="ARBA00008873"/>
    </source>
</evidence>
<reference evidence="8" key="1">
    <citation type="journal article" date="2023" name="Science">
        <title>Genome structures resolve the early diversification of teleost fishes.</title>
        <authorList>
            <person name="Parey E."/>
            <person name="Louis A."/>
            <person name="Montfort J."/>
            <person name="Bouchez O."/>
            <person name="Roques C."/>
            <person name="Iampietro C."/>
            <person name="Lluch J."/>
            <person name="Castinel A."/>
            <person name="Donnadieu C."/>
            <person name="Desvignes T."/>
            <person name="Floi Bucao C."/>
            <person name="Jouanno E."/>
            <person name="Wen M."/>
            <person name="Mejri S."/>
            <person name="Dirks R."/>
            <person name="Jansen H."/>
            <person name="Henkel C."/>
            <person name="Chen W.J."/>
            <person name="Zahm M."/>
            <person name="Cabau C."/>
            <person name="Klopp C."/>
            <person name="Thompson A.W."/>
            <person name="Robinson-Rechavi M."/>
            <person name="Braasch I."/>
            <person name="Lecointre G."/>
            <person name="Bobe J."/>
            <person name="Postlethwait J.H."/>
            <person name="Berthelot C."/>
            <person name="Roest Crollius H."/>
            <person name="Guiguen Y."/>
        </authorList>
    </citation>
    <scope>NUCLEOTIDE SEQUENCE</scope>
    <source>
        <strain evidence="8">NC1722</strain>
    </source>
</reference>
<evidence type="ECO:0000313" key="8">
    <source>
        <dbReference type="EMBL" id="KAJ8387299.1"/>
    </source>
</evidence>
<proteinExistence type="inferred from homology"/>
<keyword evidence="7" id="KW-1133">Transmembrane helix</keyword>
<evidence type="ECO:0000256" key="4">
    <source>
        <dbReference type="ARBA" id="ARBA00022833"/>
    </source>
</evidence>
<keyword evidence="5" id="KW-0864">Zinc transport</keyword>
<dbReference type="PANTHER" id="PTHR46531:SF1">
    <property type="entry name" value="ZINC TRANSPORTER 6"/>
    <property type="match status" value="1"/>
</dbReference>
<dbReference type="GO" id="GO:0005794">
    <property type="term" value="C:Golgi apparatus"/>
    <property type="evidence" value="ECO:0007669"/>
    <property type="project" value="TreeGrafter"/>
</dbReference>
<keyword evidence="7" id="KW-0472">Membrane</keyword>
<gene>
    <name evidence="8" type="ORF">AAFF_G00157950</name>
</gene>